<evidence type="ECO:0000256" key="1">
    <source>
        <dbReference type="ARBA" id="ARBA00004651"/>
    </source>
</evidence>
<dbReference type="GO" id="GO:0005886">
    <property type="term" value="C:plasma membrane"/>
    <property type="evidence" value="ECO:0007669"/>
    <property type="project" value="UniProtKB-SubCell"/>
</dbReference>
<feature type="transmembrane region" description="Helical" evidence="11">
    <location>
        <begin position="261"/>
        <end position="278"/>
    </location>
</feature>
<dbReference type="InterPro" id="IPR037185">
    <property type="entry name" value="EmrE-like"/>
</dbReference>
<dbReference type="InterPro" id="IPR000620">
    <property type="entry name" value="EamA_dom"/>
</dbReference>
<keyword evidence="3" id="KW-0444">Lipid biosynthesis</keyword>
<dbReference type="KEGG" id="mlir:LPB04_19955"/>
<dbReference type="Gene3D" id="1.10.3730.20">
    <property type="match status" value="2"/>
</dbReference>
<feature type="transmembrane region" description="Helical" evidence="11">
    <location>
        <begin position="59"/>
        <end position="78"/>
    </location>
</feature>
<evidence type="ECO:0000256" key="4">
    <source>
        <dbReference type="ARBA" id="ARBA00022519"/>
    </source>
</evidence>
<evidence type="ECO:0000313" key="13">
    <source>
        <dbReference type="EMBL" id="QOL49168.1"/>
    </source>
</evidence>
<keyword evidence="5" id="KW-0441">Lipid A biosynthesis</keyword>
<gene>
    <name evidence="13" type="ORF">LPB04_19955</name>
</gene>
<dbReference type="PANTHER" id="PTHR30561">
    <property type="entry name" value="SMR FAMILY PROTON-DEPENDENT DRUG EFFLUX TRANSPORTER SUGE"/>
    <property type="match status" value="1"/>
</dbReference>
<evidence type="ECO:0000259" key="12">
    <source>
        <dbReference type="Pfam" id="PF00892"/>
    </source>
</evidence>
<feature type="transmembrane region" description="Helical" evidence="11">
    <location>
        <begin position="172"/>
        <end position="191"/>
    </location>
</feature>
<reference evidence="13 14" key="1">
    <citation type="submission" date="2020-10" db="EMBL/GenBank/DDBJ databases">
        <title>Genome sequencing of Massilia sp. LPB0304.</title>
        <authorList>
            <person name="Kim J."/>
        </authorList>
    </citation>
    <scope>NUCLEOTIDE SEQUENCE [LARGE SCALE GENOMIC DNA]</scope>
    <source>
        <strain evidence="13 14">LPB0304</strain>
    </source>
</reference>
<evidence type="ECO:0000256" key="3">
    <source>
        <dbReference type="ARBA" id="ARBA00022516"/>
    </source>
</evidence>
<accession>A0A7L9U2G7</accession>
<keyword evidence="14" id="KW-1185">Reference proteome</keyword>
<keyword evidence="4" id="KW-0997">Cell inner membrane</keyword>
<dbReference type="PANTHER" id="PTHR30561:SF9">
    <property type="entry name" value="4-AMINO-4-DEOXY-L-ARABINOSE-PHOSPHOUNDECAPRENOL FLIPPASE SUBUNIT ARNF-RELATED"/>
    <property type="match status" value="1"/>
</dbReference>
<comment type="subcellular location">
    <subcellularLocation>
        <location evidence="1">Cell membrane</location>
        <topology evidence="1">Multi-pass membrane protein</topology>
    </subcellularLocation>
</comment>
<evidence type="ECO:0000256" key="2">
    <source>
        <dbReference type="ARBA" id="ARBA00022475"/>
    </source>
</evidence>
<feature type="transmembrane region" description="Helical" evidence="11">
    <location>
        <begin position="232"/>
        <end position="254"/>
    </location>
</feature>
<feature type="transmembrane region" description="Helical" evidence="11">
    <location>
        <begin position="113"/>
        <end position="131"/>
    </location>
</feature>
<keyword evidence="10 11" id="KW-0472">Membrane</keyword>
<keyword evidence="9" id="KW-0443">Lipid metabolism</keyword>
<feature type="transmembrane region" description="Helical" evidence="11">
    <location>
        <begin position="90"/>
        <end position="107"/>
    </location>
</feature>
<keyword evidence="2" id="KW-1003">Cell membrane</keyword>
<dbReference type="InterPro" id="IPR000390">
    <property type="entry name" value="Small_drug/metabolite_transptr"/>
</dbReference>
<evidence type="ECO:0000313" key="14">
    <source>
        <dbReference type="Proteomes" id="UP000593875"/>
    </source>
</evidence>
<dbReference type="RefSeq" id="WP_193686210.1">
    <property type="nucleotide sequence ID" value="NZ_CP062941.1"/>
</dbReference>
<proteinExistence type="predicted"/>
<dbReference type="GO" id="GO:0009245">
    <property type="term" value="P:lipid A biosynthetic process"/>
    <property type="evidence" value="ECO:0007669"/>
    <property type="project" value="UniProtKB-KW"/>
</dbReference>
<dbReference type="AlphaFoldDB" id="A0A7L9U2G7"/>
<feature type="transmembrane region" description="Helical" evidence="11">
    <location>
        <begin position="207"/>
        <end position="226"/>
    </location>
</feature>
<evidence type="ECO:0000256" key="10">
    <source>
        <dbReference type="ARBA" id="ARBA00023136"/>
    </source>
</evidence>
<evidence type="ECO:0000256" key="9">
    <source>
        <dbReference type="ARBA" id="ARBA00023098"/>
    </source>
</evidence>
<dbReference type="EMBL" id="CP062941">
    <property type="protein sequence ID" value="QOL49168.1"/>
    <property type="molecule type" value="Genomic_DNA"/>
</dbReference>
<feature type="transmembrane region" description="Helical" evidence="11">
    <location>
        <begin position="143"/>
        <end position="160"/>
    </location>
</feature>
<organism evidence="13 14">
    <name type="scientific">Massilia litorea</name>
    <dbReference type="NCBI Taxonomy" id="2769491"/>
    <lineage>
        <taxon>Bacteria</taxon>
        <taxon>Pseudomonadati</taxon>
        <taxon>Pseudomonadota</taxon>
        <taxon>Betaproteobacteria</taxon>
        <taxon>Burkholderiales</taxon>
        <taxon>Oxalobacteraceae</taxon>
        <taxon>Telluria group</taxon>
        <taxon>Massilia</taxon>
    </lineage>
</organism>
<evidence type="ECO:0000256" key="7">
    <source>
        <dbReference type="ARBA" id="ARBA00022985"/>
    </source>
</evidence>
<dbReference type="Pfam" id="PF00892">
    <property type="entry name" value="EamA"/>
    <property type="match status" value="1"/>
</dbReference>
<name>A0A7L9U2G7_9BURK</name>
<dbReference type="GO" id="GO:0009103">
    <property type="term" value="P:lipopolysaccharide biosynthetic process"/>
    <property type="evidence" value="ECO:0007669"/>
    <property type="project" value="UniProtKB-KW"/>
</dbReference>
<feature type="domain" description="EamA" evidence="12">
    <location>
        <begin position="145"/>
        <end position="275"/>
    </location>
</feature>
<evidence type="ECO:0000256" key="5">
    <source>
        <dbReference type="ARBA" id="ARBA00022556"/>
    </source>
</evidence>
<dbReference type="Proteomes" id="UP000593875">
    <property type="component" value="Chromosome"/>
</dbReference>
<dbReference type="GO" id="GO:0022857">
    <property type="term" value="F:transmembrane transporter activity"/>
    <property type="evidence" value="ECO:0007669"/>
    <property type="project" value="InterPro"/>
</dbReference>
<evidence type="ECO:0000256" key="6">
    <source>
        <dbReference type="ARBA" id="ARBA00022692"/>
    </source>
</evidence>
<keyword evidence="6 11" id="KW-0812">Transmembrane</keyword>
<sequence>MSASVIAAVLCAALLHAGWNILVKIHAASGVPTMLVVAGSGLLCALGLPFVAAPAPASWPFIAASAIVQTLYYTVLAATYRGGDLSHAYPLMRGCAPPLVALAGLFMGEHLSAHQWLALGLVCAGVLTIFLDASRTARAARRTTILALCTACVIATYTLIDGAGVRRSGAPAGYTMWIFVATAVLLLALSWRREGQALLAFARRRPGILLGGGAMSAGSYGIALWAMTTAPVALVAALRETSILFATAIAALVLRERLSPLRLLAVGLIAAGAAAMRLA</sequence>
<protein>
    <submittedName>
        <fullName evidence="13">EamA family transporter</fullName>
    </submittedName>
</protein>
<feature type="transmembrane region" description="Helical" evidence="11">
    <location>
        <begin position="6"/>
        <end position="23"/>
    </location>
</feature>
<feature type="transmembrane region" description="Helical" evidence="11">
    <location>
        <begin position="35"/>
        <end position="53"/>
    </location>
</feature>
<evidence type="ECO:0000256" key="8">
    <source>
        <dbReference type="ARBA" id="ARBA00022989"/>
    </source>
</evidence>
<dbReference type="SUPFAM" id="SSF103481">
    <property type="entry name" value="Multidrug resistance efflux transporter EmrE"/>
    <property type="match status" value="2"/>
</dbReference>
<evidence type="ECO:0000256" key="11">
    <source>
        <dbReference type="SAM" id="Phobius"/>
    </source>
</evidence>
<keyword evidence="7" id="KW-0448">Lipopolysaccharide biosynthesis</keyword>
<keyword evidence="8 11" id="KW-1133">Transmembrane helix</keyword>